<dbReference type="OrthoDB" id="111250at2759"/>
<dbReference type="AlphaFoldDB" id="A0A7I8VEF5"/>
<accession>A0A7I8VEF5</accession>
<organism evidence="6 7">
    <name type="scientific">Dimorphilus gyrociliatus</name>
    <dbReference type="NCBI Taxonomy" id="2664684"/>
    <lineage>
        <taxon>Eukaryota</taxon>
        <taxon>Metazoa</taxon>
        <taxon>Spiralia</taxon>
        <taxon>Lophotrochozoa</taxon>
        <taxon>Annelida</taxon>
        <taxon>Polychaeta</taxon>
        <taxon>Polychaeta incertae sedis</taxon>
        <taxon>Dinophilidae</taxon>
        <taxon>Dimorphilus</taxon>
    </lineage>
</organism>
<protein>
    <recommendedName>
        <fullName evidence="5">RING-type domain-containing protein</fullName>
    </recommendedName>
</protein>
<dbReference type="PANTHER" id="PTHR25462">
    <property type="entry name" value="BONUS, ISOFORM C-RELATED"/>
    <property type="match status" value="1"/>
</dbReference>
<dbReference type="Gene3D" id="3.30.40.10">
    <property type="entry name" value="Zinc/RING finger domain, C3HC4 (zinc finger)"/>
    <property type="match status" value="1"/>
</dbReference>
<dbReference type="Proteomes" id="UP000549394">
    <property type="component" value="Unassembled WGS sequence"/>
</dbReference>
<dbReference type="InterPro" id="IPR027370">
    <property type="entry name" value="Znf-RING_euk"/>
</dbReference>
<dbReference type="InterPro" id="IPR017907">
    <property type="entry name" value="Znf_RING_CS"/>
</dbReference>
<dbReference type="PROSITE" id="PS00518">
    <property type="entry name" value="ZF_RING_1"/>
    <property type="match status" value="1"/>
</dbReference>
<keyword evidence="3" id="KW-0862">Zinc</keyword>
<evidence type="ECO:0000256" key="4">
    <source>
        <dbReference type="PROSITE-ProRule" id="PRU00175"/>
    </source>
</evidence>
<evidence type="ECO:0000256" key="2">
    <source>
        <dbReference type="ARBA" id="ARBA00022771"/>
    </source>
</evidence>
<feature type="domain" description="RING-type" evidence="5">
    <location>
        <begin position="15"/>
        <end position="56"/>
    </location>
</feature>
<dbReference type="SUPFAM" id="SSF57850">
    <property type="entry name" value="RING/U-box"/>
    <property type="match status" value="1"/>
</dbReference>
<dbReference type="GO" id="GO:0008270">
    <property type="term" value="F:zinc ion binding"/>
    <property type="evidence" value="ECO:0007669"/>
    <property type="project" value="UniProtKB-KW"/>
</dbReference>
<proteinExistence type="predicted"/>
<keyword evidence="1" id="KW-0479">Metal-binding</keyword>
<evidence type="ECO:0000256" key="3">
    <source>
        <dbReference type="ARBA" id="ARBA00022833"/>
    </source>
</evidence>
<name>A0A7I8VEF5_9ANNE</name>
<dbReference type="InterPro" id="IPR001841">
    <property type="entry name" value="Znf_RING"/>
</dbReference>
<keyword evidence="7" id="KW-1185">Reference proteome</keyword>
<dbReference type="Pfam" id="PF13445">
    <property type="entry name" value="zf-RING_UBOX"/>
    <property type="match status" value="1"/>
</dbReference>
<evidence type="ECO:0000313" key="6">
    <source>
        <dbReference type="EMBL" id="CAD5114634.1"/>
    </source>
</evidence>
<keyword evidence="2 4" id="KW-0863">Zinc-finger</keyword>
<dbReference type="EMBL" id="CAJFCJ010000005">
    <property type="protein sequence ID" value="CAD5114634.1"/>
    <property type="molecule type" value="Genomic_DNA"/>
</dbReference>
<evidence type="ECO:0000256" key="1">
    <source>
        <dbReference type="ARBA" id="ARBA00022723"/>
    </source>
</evidence>
<evidence type="ECO:0000313" key="7">
    <source>
        <dbReference type="Proteomes" id="UP000549394"/>
    </source>
</evidence>
<dbReference type="SMART" id="SM00184">
    <property type="entry name" value="RING"/>
    <property type="match status" value="1"/>
</dbReference>
<dbReference type="SUPFAM" id="SSF50998">
    <property type="entry name" value="Quinoprotein alcohol dehydrogenase-like"/>
    <property type="match status" value="1"/>
</dbReference>
<comment type="caution">
    <text evidence="6">The sequence shown here is derived from an EMBL/GenBank/DDBJ whole genome shotgun (WGS) entry which is preliminary data.</text>
</comment>
<reference evidence="6 7" key="1">
    <citation type="submission" date="2020-08" db="EMBL/GenBank/DDBJ databases">
        <authorList>
            <person name="Hejnol A."/>
        </authorList>
    </citation>
    <scope>NUCLEOTIDE SEQUENCE [LARGE SCALE GENOMIC DNA]</scope>
</reference>
<dbReference type="InterPro" id="IPR047153">
    <property type="entry name" value="TRIM45/56/19-like"/>
</dbReference>
<dbReference type="InterPro" id="IPR013083">
    <property type="entry name" value="Znf_RING/FYVE/PHD"/>
</dbReference>
<dbReference type="PROSITE" id="PS50089">
    <property type="entry name" value="ZF_RING_2"/>
    <property type="match status" value="1"/>
</dbReference>
<gene>
    <name evidence="6" type="ORF">DGYR_LOCUS3461</name>
</gene>
<sequence>MEMNEYLVKEDPLICTICLDLWIGKNPRALPCQHTFCEDCLKTTIANKCIVCPQCRLRTQLPNGKISDLPKSVFDSNITINSVQFCSRHYQKLIEPRFVCQSCHMENLCEECLNNCHTQSTCVIKSHESIKQDSKEFKDNCQKHINQWTISIKNEIDYLQKKLFELEKTWYSTIREKLIKLRNRIEKYEEDKFGILKTISENIENTFFDEDLWIESIKTITNTVLIDNNKLEIQIDYDIMESELNDLKIIKTSSELTTNSPFHTCFSFGTDGYYGLNPIIDAKKLLYISGLNVNNNKQFQLDKSISNFVISDNYIYALEEETGRLLSAKKPFDQMINLNIINEDEKFDSLVITENIDIDERYALLNTTDSTLIFLNNDKFIWKNTSLSSAIADFCILNNGTSIVASKNLLFFFDKEDGNILRKIKTEISIPISVCSHPKSGFFQVNLNESIIKYYDDNVNLNRVYFVGYSPWCIRFSNCDQFYLINDIVMSNHIFFRFKLTI</sequence>
<dbReference type="InterPro" id="IPR011047">
    <property type="entry name" value="Quinoprotein_ADH-like_sf"/>
</dbReference>
<evidence type="ECO:0000259" key="5">
    <source>
        <dbReference type="PROSITE" id="PS50089"/>
    </source>
</evidence>
<dbReference type="PANTHER" id="PTHR25462:SF296">
    <property type="entry name" value="MEIOTIC P26, ISOFORM F"/>
    <property type="match status" value="1"/>
</dbReference>